<feature type="short sequence motif" description="GXSXG" evidence="4">
    <location>
        <begin position="40"/>
        <end position="44"/>
    </location>
</feature>
<proteinExistence type="predicted"/>
<dbReference type="GO" id="GO:0016042">
    <property type="term" value="P:lipid catabolic process"/>
    <property type="evidence" value="ECO:0007669"/>
    <property type="project" value="UniProtKB-UniRule"/>
</dbReference>
<dbReference type="PROSITE" id="PS51635">
    <property type="entry name" value="PNPLA"/>
    <property type="match status" value="1"/>
</dbReference>
<keyword evidence="5" id="KW-0472">Membrane</keyword>
<accession>A0A2D3W2S2</accession>
<organism evidence="7 8">
    <name type="scientific">Sulfurospirillum cavolei</name>
    <dbReference type="NCBI Taxonomy" id="366522"/>
    <lineage>
        <taxon>Bacteria</taxon>
        <taxon>Pseudomonadati</taxon>
        <taxon>Campylobacterota</taxon>
        <taxon>Epsilonproteobacteria</taxon>
        <taxon>Campylobacterales</taxon>
        <taxon>Sulfurospirillaceae</taxon>
        <taxon>Sulfurospirillum</taxon>
    </lineage>
</organism>
<feature type="short sequence motif" description="DGA/G" evidence="4">
    <location>
        <begin position="154"/>
        <end position="156"/>
    </location>
</feature>
<feature type="domain" description="PNPLA" evidence="6">
    <location>
        <begin position="9"/>
        <end position="167"/>
    </location>
</feature>
<dbReference type="PANTHER" id="PTHR14226">
    <property type="entry name" value="NEUROPATHY TARGET ESTERASE/SWISS CHEESE D.MELANOGASTER"/>
    <property type="match status" value="1"/>
</dbReference>
<dbReference type="InterPro" id="IPR050301">
    <property type="entry name" value="NTE"/>
</dbReference>
<dbReference type="InterPro" id="IPR016035">
    <property type="entry name" value="Acyl_Trfase/lysoPLipase"/>
</dbReference>
<dbReference type="Pfam" id="PF01734">
    <property type="entry name" value="Patatin"/>
    <property type="match status" value="1"/>
</dbReference>
<evidence type="ECO:0000256" key="3">
    <source>
        <dbReference type="ARBA" id="ARBA00023098"/>
    </source>
</evidence>
<name>A0A2D3W2S2_9BACT</name>
<dbReference type="PANTHER" id="PTHR14226:SF78">
    <property type="entry name" value="SLR0060 PROTEIN"/>
    <property type="match status" value="1"/>
</dbReference>
<evidence type="ECO:0000256" key="5">
    <source>
        <dbReference type="SAM" id="Phobius"/>
    </source>
</evidence>
<keyword evidence="3 4" id="KW-0443">Lipid metabolism</keyword>
<evidence type="ECO:0000259" key="6">
    <source>
        <dbReference type="PROSITE" id="PS51635"/>
    </source>
</evidence>
<feature type="transmembrane region" description="Helical" evidence="5">
    <location>
        <begin position="34"/>
        <end position="61"/>
    </location>
</feature>
<keyword evidence="5" id="KW-1133">Transmembrane helix</keyword>
<evidence type="ECO:0000256" key="4">
    <source>
        <dbReference type="PROSITE-ProRule" id="PRU01161"/>
    </source>
</evidence>
<comment type="caution">
    <text evidence="7">The sequence shown here is derived from an EMBL/GenBank/DDBJ whole genome shotgun (WGS) entry which is preliminary data.</text>
</comment>
<keyword evidence="1 4" id="KW-0378">Hydrolase</keyword>
<keyword evidence="2 4" id="KW-0442">Lipid degradation</keyword>
<evidence type="ECO:0000256" key="2">
    <source>
        <dbReference type="ARBA" id="ARBA00022963"/>
    </source>
</evidence>
<dbReference type="STRING" id="366522.GCA_001548055_00529"/>
<comment type="caution">
    <text evidence="4">Lacks conserved residue(s) required for the propagation of feature annotation.</text>
</comment>
<dbReference type="Gene3D" id="3.40.1090.10">
    <property type="entry name" value="Cytosolic phospholipase A2 catalytic domain"/>
    <property type="match status" value="1"/>
</dbReference>
<protein>
    <submittedName>
        <fullName evidence="7">Patatin</fullName>
    </submittedName>
</protein>
<evidence type="ECO:0000313" key="7">
    <source>
        <dbReference type="EMBL" id="DAB35692.1"/>
    </source>
</evidence>
<evidence type="ECO:0000256" key="1">
    <source>
        <dbReference type="ARBA" id="ARBA00022801"/>
    </source>
</evidence>
<dbReference type="Proteomes" id="UP000231638">
    <property type="component" value="Unassembled WGS sequence"/>
</dbReference>
<feature type="active site" description="Nucleophile" evidence="4">
    <location>
        <position position="42"/>
    </location>
</feature>
<dbReference type="InterPro" id="IPR002641">
    <property type="entry name" value="PNPLA_dom"/>
</dbReference>
<dbReference type="EMBL" id="DLUG01000225">
    <property type="protein sequence ID" value="DAB35692.1"/>
    <property type="molecule type" value="Genomic_DNA"/>
</dbReference>
<keyword evidence="5" id="KW-0812">Transmembrane</keyword>
<feature type="active site" description="Proton acceptor" evidence="4">
    <location>
        <position position="154"/>
    </location>
</feature>
<evidence type="ECO:0000313" key="8">
    <source>
        <dbReference type="Proteomes" id="UP000231638"/>
    </source>
</evidence>
<dbReference type="GO" id="GO:0016787">
    <property type="term" value="F:hydrolase activity"/>
    <property type="evidence" value="ECO:0007669"/>
    <property type="project" value="UniProtKB-UniRule"/>
</dbReference>
<dbReference type="SUPFAM" id="SSF52151">
    <property type="entry name" value="FabD/lysophospholipase-like"/>
    <property type="match status" value="1"/>
</dbReference>
<dbReference type="AlphaFoldDB" id="A0A2D3W2S2"/>
<sequence>MAGALSVSLALSGGAARGAFHLGAIAALERHDVHIAAISGTSIGAVVGVGIASGMSAFDLIRLFKSDAFRAVFGFNYFRRGLLRIDEKAAILREIAPIERLEDMPIPMFITCVDLLSGNKVCFSQGEATKLAVASSALFPIFRPIAYENYMLIDGGFMDNLPISPLLELEYPIIGVNLHPIDAKAKHDLHSILKRALFLAFTAPVQAQIAKSDLYVSDPSLSNFGLFTFSEMMRCFELGYRVGSESILTFMEQQSII</sequence>
<gene>
    <name evidence="7" type="ORF">CFH80_08770</name>
</gene>
<reference evidence="7 8" key="1">
    <citation type="journal article" date="2017" name="Front. Microbiol.">
        <title>Comparative Genomic Analysis of the Class Epsilonproteobacteria and Proposed Reclassification to Epsilonbacteraeota (phyl. nov.).</title>
        <authorList>
            <person name="Waite D.W."/>
            <person name="Vanwonterghem I."/>
            <person name="Rinke C."/>
            <person name="Parks D.H."/>
            <person name="Zhang Y."/>
            <person name="Takai K."/>
            <person name="Sievert S.M."/>
            <person name="Simon J."/>
            <person name="Campbell B.J."/>
            <person name="Hanson T.E."/>
            <person name="Woyke T."/>
            <person name="Klotz M.G."/>
            <person name="Hugenholtz P."/>
        </authorList>
    </citation>
    <scope>NUCLEOTIDE SEQUENCE [LARGE SCALE GENOMIC DNA]</scope>
    <source>
        <strain evidence="7">UBA11420</strain>
    </source>
</reference>